<keyword evidence="12" id="KW-0658">Purine biosynthesis</keyword>
<accession>A0ABS9LAQ8</accession>
<dbReference type="SUPFAM" id="SSF56042">
    <property type="entry name" value="PurM C-terminal domain-like"/>
    <property type="match status" value="1"/>
</dbReference>
<keyword evidence="12" id="KW-0963">Cytoplasm</keyword>
<evidence type="ECO:0000256" key="7">
    <source>
        <dbReference type="ARBA" id="ARBA00022840"/>
    </source>
</evidence>
<dbReference type="HAMAP" id="MF_00741">
    <property type="entry name" value="AIRS"/>
    <property type="match status" value="1"/>
</dbReference>
<dbReference type="EC" id="6.3.3.1" evidence="3 12"/>
<comment type="caution">
    <text evidence="15">The sequence shown here is derived from an EMBL/GenBank/DDBJ whole genome shotgun (WGS) entry which is preliminary data.</text>
</comment>
<evidence type="ECO:0000256" key="5">
    <source>
        <dbReference type="ARBA" id="ARBA00022598"/>
    </source>
</evidence>
<name>A0ABS9LAQ8_9MICC</name>
<evidence type="ECO:0000256" key="3">
    <source>
        <dbReference type="ARBA" id="ARBA00013047"/>
    </source>
</evidence>
<keyword evidence="6 12" id="KW-0547">Nucleotide-binding</keyword>
<dbReference type="CDD" id="cd02196">
    <property type="entry name" value="PurM"/>
    <property type="match status" value="1"/>
</dbReference>
<comment type="pathway">
    <text evidence="1 12">Purine metabolism; IMP biosynthesis via de novo pathway; 5-amino-1-(5-phospho-D-ribosyl)imidazole from N(2)-formyl-N(1)-(5-phospho-D-ribosyl)glycinamide: step 2/2.</text>
</comment>
<dbReference type="InterPro" id="IPR036676">
    <property type="entry name" value="PurM-like_C_sf"/>
</dbReference>
<evidence type="ECO:0000259" key="14">
    <source>
        <dbReference type="Pfam" id="PF02769"/>
    </source>
</evidence>
<evidence type="ECO:0000256" key="2">
    <source>
        <dbReference type="ARBA" id="ARBA00010280"/>
    </source>
</evidence>
<keyword evidence="7 12" id="KW-0067">ATP-binding</keyword>
<dbReference type="Pfam" id="PF02769">
    <property type="entry name" value="AIRS_C"/>
    <property type="match status" value="1"/>
</dbReference>
<organism evidence="15 16">
    <name type="scientific">Arthrobacter hankyongi</name>
    <dbReference type="NCBI Taxonomy" id="2904801"/>
    <lineage>
        <taxon>Bacteria</taxon>
        <taxon>Bacillati</taxon>
        <taxon>Actinomycetota</taxon>
        <taxon>Actinomycetes</taxon>
        <taxon>Micrococcales</taxon>
        <taxon>Micrococcaceae</taxon>
        <taxon>Arthrobacter</taxon>
    </lineage>
</organism>
<feature type="domain" description="PurM-like N-terminal" evidence="13">
    <location>
        <begin position="65"/>
        <end position="170"/>
    </location>
</feature>
<dbReference type="RefSeq" id="WP_237822943.1">
    <property type="nucleotide sequence ID" value="NZ_JAKLTQ010000014.1"/>
</dbReference>
<comment type="similarity">
    <text evidence="2 12">Belongs to the AIR synthase family.</text>
</comment>
<reference evidence="15" key="1">
    <citation type="submission" date="2022-01" db="EMBL/GenBank/DDBJ databases">
        <authorList>
            <person name="Jo J.-H."/>
            <person name="Im W.-T."/>
        </authorList>
    </citation>
    <scope>NUCLEOTIDE SEQUENCE</scope>
    <source>
        <strain evidence="15">I2-34</strain>
    </source>
</reference>
<evidence type="ECO:0000313" key="15">
    <source>
        <dbReference type="EMBL" id="MCG2623557.1"/>
    </source>
</evidence>
<evidence type="ECO:0000256" key="8">
    <source>
        <dbReference type="ARBA" id="ARBA00031908"/>
    </source>
</evidence>
<dbReference type="Gene3D" id="3.30.1330.10">
    <property type="entry name" value="PurM-like, N-terminal domain"/>
    <property type="match status" value="1"/>
</dbReference>
<evidence type="ECO:0000256" key="6">
    <source>
        <dbReference type="ARBA" id="ARBA00022741"/>
    </source>
</evidence>
<evidence type="ECO:0000256" key="10">
    <source>
        <dbReference type="ARBA" id="ARBA00033093"/>
    </source>
</evidence>
<dbReference type="SUPFAM" id="SSF55326">
    <property type="entry name" value="PurM N-terminal domain-like"/>
    <property type="match status" value="1"/>
</dbReference>
<dbReference type="NCBIfam" id="TIGR00878">
    <property type="entry name" value="purM"/>
    <property type="match status" value="1"/>
</dbReference>
<evidence type="ECO:0000259" key="13">
    <source>
        <dbReference type="Pfam" id="PF00586"/>
    </source>
</evidence>
<evidence type="ECO:0000256" key="11">
    <source>
        <dbReference type="ARBA" id="ARBA00049057"/>
    </source>
</evidence>
<evidence type="ECO:0000256" key="12">
    <source>
        <dbReference type="HAMAP-Rule" id="MF_00741"/>
    </source>
</evidence>
<dbReference type="InterPro" id="IPR004733">
    <property type="entry name" value="PurM_cligase"/>
</dbReference>
<evidence type="ECO:0000313" key="16">
    <source>
        <dbReference type="Proteomes" id="UP001165368"/>
    </source>
</evidence>
<feature type="domain" description="PurM-like C-terminal" evidence="14">
    <location>
        <begin position="182"/>
        <end position="349"/>
    </location>
</feature>
<dbReference type="GO" id="GO:0004641">
    <property type="term" value="F:phosphoribosylformylglycinamidine cyclo-ligase activity"/>
    <property type="evidence" value="ECO:0007669"/>
    <property type="project" value="UniProtKB-EC"/>
</dbReference>
<proteinExistence type="inferred from homology"/>
<evidence type="ECO:0000256" key="9">
    <source>
        <dbReference type="ARBA" id="ARBA00032931"/>
    </source>
</evidence>
<dbReference type="EMBL" id="JAKLTQ010000014">
    <property type="protein sequence ID" value="MCG2623557.1"/>
    <property type="molecule type" value="Genomic_DNA"/>
</dbReference>
<dbReference type="InterPro" id="IPR016188">
    <property type="entry name" value="PurM-like_N"/>
</dbReference>
<dbReference type="Pfam" id="PF00586">
    <property type="entry name" value="AIRS"/>
    <property type="match status" value="1"/>
</dbReference>
<dbReference type="Gene3D" id="3.90.650.10">
    <property type="entry name" value="PurM-like C-terminal domain"/>
    <property type="match status" value="1"/>
</dbReference>
<gene>
    <name evidence="12 15" type="primary">purM</name>
    <name evidence="15" type="ORF">LVY72_16795</name>
</gene>
<dbReference type="Proteomes" id="UP001165368">
    <property type="component" value="Unassembled WGS sequence"/>
</dbReference>
<dbReference type="InterPro" id="IPR010918">
    <property type="entry name" value="PurM-like_C_dom"/>
</dbReference>
<dbReference type="PANTHER" id="PTHR10520">
    <property type="entry name" value="TRIFUNCTIONAL PURINE BIOSYNTHETIC PROTEIN ADENOSINE-3-RELATED"/>
    <property type="match status" value="1"/>
</dbReference>
<keyword evidence="5 12" id="KW-0436">Ligase</keyword>
<comment type="subcellular location">
    <subcellularLocation>
        <location evidence="12">Cytoplasm</location>
    </subcellularLocation>
</comment>
<keyword evidence="16" id="KW-1185">Reference proteome</keyword>
<dbReference type="PANTHER" id="PTHR10520:SF12">
    <property type="entry name" value="TRIFUNCTIONAL PURINE BIOSYNTHETIC PROTEIN ADENOSINE-3"/>
    <property type="match status" value="1"/>
</dbReference>
<sequence>MTSRPQDASPITYASAGVDVEAGDRAVELMKDAVKATHNANVLGGVGGFAGLYDVSALLSYRKPLLATSTDGVGTKVAIAQAMDVHDTIGFDLVGMVVDDIVVVGAEPLFMTDYIACGKVVPERIADIVRGIAAACEVAGTALVGGETAEHPGLLGEHEYDVAGAATGVVEADSLLGPDRVRDGDVVIGMASSGIHSNGYSLVRRVINHAGWALDRQVSELGRTLGEELLEPTRVYAADCLDLARLLPVSGGAGVHGFSHVTGGGLAANLARVLPKGLMATVDRSTWELPPVFKLIAELGSVPQPDLERTLNLGVGMVAIVDAGSADAALARLNDRGLPSWIMGRVGAVDAALSGPDFVQGAKGVDGGAVHLVNSYA</sequence>
<protein>
    <recommendedName>
        <fullName evidence="4 12">Phosphoribosylformylglycinamidine cyclo-ligase</fullName>
        <ecNumber evidence="3 12">6.3.3.1</ecNumber>
    </recommendedName>
    <alternativeName>
        <fullName evidence="9 12">AIR synthase</fullName>
    </alternativeName>
    <alternativeName>
        <fullName evidence="10 12">AIRS</fullName>
    </alternativeName>
    <alternativeName>
        <fullName evidence="8 12">Phosphoribosyl-aminoimidazole synthetase</fullName>
    </alternativeName>
</protein>
<dbReference type="InterPro" id="IPR036921">
    <property type="entry name" value="PurM-like_N_sf"/>
</dbReference>
<evidence type="ECO:0000256" key="1">
    <source>
        <dbReference type="ARBA" id="ARBA00004686"/>
    </source>
</evidence>
<evidence type="ECO:0000256" key="4">
    <source>
        <dbReference type="ARBA" id="ARBA00020367"/>
    </source>
</evidence>
<comment type="catalytic activity">
    <reaction evidence="11 12">
        <text>2-formamido-N(1)-(5-O-phospho-beta-D-ribosyl)acetamidine + ATP = 5-amino-1-(5-phospho-beta-D-ribosyl)imidazole + ADP + phosphate + H(+)</text>
        <dbReference type="Rhea" id="RHEA:23032"/>
        <dbReference type="ChEBI" id="CHEBI:15378"/>
        <dbReference type="ChEBI" id="CHEBI:30616"/>
        <dbReference type="ChEBI" id="CHEBI:43474"/>
        <dbReference type="ChEBI" id="CHEBI:137981"/>
        <dbReference type="ChEBI" id="CHEBI:147287"/>
        <dbReference type="ChEBI" id="CHEBI:456216"/>
        <dbReference type="EC" id="6.3.3.1"/>
    </reaction>
</comment>